<dbReference type="AlphaFoldDB" id="A0A5S4V639"/>
<accession>A0A5S4V639</accession>
<keyword evidence="4" id="KW-1185">Reference proteome</keyword>
<feature type="transmembrane region" description="Helical" evidence="2">
    <location>
        <begin position="58"/>
        <end position="85"/>
    </location>
</feature>
<feature type="region of interest" description="Disordered" evidence="1">
    <location>
        <begin position="207"/>
        <end position="229"/>
    </location>
</feature>
<evidence type="ECO:0000256" key="1">
    <source>
        <dbReference type="SAM" id="MobiDB-lite"/>
    </source>
</evidence>
<keyword evidence="2" id="KW-1133">Transmembrane helix</keyword>
<organism evidence="3 4">
    <name type="scientific">Agromyces mariniharenae</name>
    <dbReference type="NCBI Taxonomy" id="2604423"/>
    <lineage>
        <taxon>Bacteria</taxon>
        <taxon>Bacillati</taxon>
        <taxon>Actinomycetota</taxon>
        <taxon>Actinomycetes</taxon>
        <taxon>Micrococcales</taxon>
        <taxon>Microbacteriaceae</taxon>
        <taxon>Agromyces</taxon>
    </lineage>
</organism>
<comment type="caution">
    <text evidence="3">The sequence shown here is derived from an EMBL/GenBank/DDBJ whole genome shotgun (WGS) entry which is preliminary data.</text>
</comment>
<evidence type="ECO:0000313" key="3">
    <source>
        <dbReference type="EMBL" id="TYL53313.1"/>
    </source>
</evidence>
<feature type="transmembrane region" description="Helical" evidence="2">
    <location>
        <begin position="29"/>
        <end position="52"/>
    </location>
</feature>
<evidence type="ECO:0000313" key="4">
    <source>
        <dbReference type="Proteomes" id="UP000325243"/>
    </source>
</evidence>
<dbReference type="RefSeq" id="WP_148732782.1">
    <property type="nucleotide sequence ID" value="NZ_VSSB01000001.1"/>
</dbReference>
<proteinExistence type="predicted"/>
<name>A0A5S4V639_9MICO</name>
<dbReference type="EMBL" id="VSSB01000001">
    <property type="protein sequence ID" value="TYL53313.1"/>
    <property type="molecule type" value="Genomic_DNA"/>
</dbReference>
<evidence type="ECO:0000256" key="2">
    <source>
        <dbReference type="SAM" id="Phobius"/>
    </source>
</evidence>
<dbReference type="Proteomes" id="UP000325243">
    <property type="component" value="Unassembled WGS sequence"/>
</dbReference>
<protein>
    <submittedName>
        <fullName evidence="3">Uncharacterized protein</fullName>
    </submittedName>
</protein>
<reference evidence="3 4" key="1">
    <citation type="submission" date="2019-08" db="EMBL/GenBank/DDBJ databases">
        <authorList>
            <person name="Hu J."/>
        </authorList>
    </citation>
    <scope>NUCLEOTIDE SEQUENCE [LARGE SCALE GENOMIC DNA]</scope>
    <source>
        <strain evidence="3 4">NEAU-184</strain>
    </source>
</reference>
<keyword evidence="2" id="KW-0812">Transmembrane</keyword>
<keyword evidence="2" id="KW-0472">Membrane</keyword>
<sequence>MLGSGDRPEPSSRFEVDSNELFARTRRNWYLVACLFWIAFFLLAGAVFSWFAGSDGNVVVWLGIPGPGLLMVAVGIGGAVVLSVVPNLNRRAAMVANRSDVDLYGLGPSPFTRTFVGVADGCILVIDRRGELLESWRKESLDAVALRQFGSAVSMVLFSNDRCFELSIPSKLGGPAAPVWSAGGALGQSELCKTIGQSLRRHGYPFTIAGRPTRADDPRHRGGGGSRTS</sequence>
<gene>
    <name evidence="3" type="ORF">FYC51_06400</name>
</gene>